<proteinExistence type="predicted"/>
<comment type="caution">
    <text evidence="4">The sequence shown here is derived from an EMBL/GenBank/DDBJ whole genome shotgun (WGS) entry which is preliminary data.</text>
</comment>
<evidence type="ECO:0000313" key="4">
    <source>
        <dbReference type="EMBL" id="MBM7814859.1"/>
    </source>
</evidence>
<protein>
    <recommendedName>
        <fullName evidence="3">FHA domain-containing protein</fullName>
    </recommendedName>
</protein>
<accession>A0ABS2SGV7</accession>
<feature type="region of interest" description="Disordered" evidence="2">
    <location>
        <begin position="138"/>
        <end position="160"/>
    </location>
</feature>
<dbReference type="EMBL" id="JAFBCL010000001">
    <property type="protein sequence ID" value="MBM7814859.1"/>
    <property type="molecule type" value="Genomic_DNA"/>
</dbReference>
<evidence type="ECO:0000313" key="5">
    <source>
        <dbReference type="Proteomes" id="UP001195724"/>
    </source>
</evidence>
<feature type="compositionally biased region" description="Basic and acidic residues" evidence="2">
    <location>
        <begin position="146"/>
        <end position="160"/>
    </location>
</feature>
<organism evidence="4 5">
    <name type="scientific">Saccharothrix algeriensis</name>
    <dbReference type="NCBI Taxonomy" id="173560"/>
    <lineage>
        <taxon>Bacteria</taxon>
        <taxon>Bacillati</taxon>
        <taxon>Actinomycetota</taxon>
        <taxon>Actinomycetes</taxon>
        <taxon>Pseudonocardiales</taxon>
        <taxon>Pseudonocardiaceae</taxon>
        <taxon>Saccharothrix</taxon>
    </lineage>
</organism>
<feature type="domain" description="FHA" evidence="3">
    <location>
        <begin position="51"/>
        <end position="92"/>
    </location>
</feature>
<evidence type="ECO:0000259" key="3">
    <source>
        <dbReference type="PROSITE" id="PS50006"/>
    </source>
</evidence>
<evidence type="ECO:0000256" key="1">
    <source>
        <dbReference type="ARBA" id="ARBA00022553"/>
    </source>
</evidence>
<gene>
    <name evidence="4" type="ORF">JOE68_005724</name>
</gene>
<keyword evidence="1" id="KW-0597">Phosphoprotein</keyword>
<dbReference type="InterPro" id="IPR008984">
    <property type="entry name" value="SMAD_FHA_dom_sf"/>
</dbReference>
<reference evidence="4 5" key="1">
    <citation type="submission" date="2021-01" db="EMBL/GenBank/DDBJ databases">
        <title>Sequencing the genomes of 1000 actinobacteria strains.</title>
        <authorList>
            <person name="Klenk H.-P."/>
        </authorList>
    </citation>
    <scope>NUCLEOTIDE SEQUENCE [LARGE SCALE GENOMIC DNA]</scope>
    <source>
        <strain evidence="4 5">DSM 44581</strain>
    </source>
</reference>
<evidence type="ECO:0000256" key="2">
    <source>
        <dbReference type="SAM" id="MobiDB-lite"/>
    </source>
</evidence>
<dbReference type="PROSITE" id="PS50006">
    <property type="entry name" value="FHA_DOMAIN"/>
    <property type="match status" value="1"/>
</dbReference>
<dbReference type="InterPro" id="IPR000253">
    <property type="entry name" value="FHA_dom"/>
</dbReference>
<dbReference type="Proteomes" id="UP001195724">
    <property type="component" value="Unassembled WGS sequence"/>
</dbReference>
<keyword evidence="5" id="KW-1185">Reference proteome</keyword>
<dbReference type="SUPFAM" id="SSF49879">
    <property type="entry name" value="SMAD/FHA domain"/>
    <property type="match status" value="1"/>
</dbReference>
<name>A0ABS2SGV7_9PSEU</name>
<sequence>MDPRLRHMGGLVLPGGHDSLARGVPRAVAGSVHALALGGGYAVGPKEGRTVYFGRNRPDVHVCLGEDDRQVSRRQGELTCRHGRWWLRNTGRRPIRLPRSQWLFADEGAIPLAEGYTPLHVPGSREREHLLEVFVAGPDGSRPHARHGEATDPPRPHPLTPEERLVLVVLGWHYLLREADPKPLTWKESALRLARLRPGAGWTAKRVEHRVAAVRERLSARGVPNLTREEVGEPVGNSLNDNLLRELVRSTTLGPQDLSLAD</sequence>
<dbReference type="RefSeq" id="WP_307819954.1">
    <property type="nucleotide sequence ID" value="NZ_JAFBCL010000001.1"/>
</dbReference>